<dbReference type="InterPro" id="IPR021817">
    <property type="entry name" value="DUF3400"/>
</dbReference>
<keyword evidence="3" id="KW-0274">FAD</keyword>
<feature type="coiled-coil region" evidence="6">
    <location>
        <begin position="87"/>
        <end position="114"/>
    </location>
</feature>
<evidence type="ECO:0000256" key="2">
    <source>
        <dbReference type="ARBA" id="ARBA00022723"/>
    </source>
</evidence>
<accession>A0ABY7GEF6</accession>
<dbReference type="InterPro" id="IPR017896">
    <property type="entry name" value="4Fe4S_Fe-S-bd"/>
</dbReference>
<dbReference type="InterPro" id="IPR022153">
    <property type="entry name" value="DUF3683"/>
</dbReference>
<dbReference type="Proteomes" id="UP001162780">
    <property type="component" value="Chromosome"/>
</dbReference>
<dbReference type="SUPFAM" id="SSF55103">
    <property type="entry name" value="FAD-linked oxidases, C-terminal domain"/>
    <property type="match status" value="1"/>
</dbReference>
<dbReference type="Pfam" id="PF12447">
    <property type="entry name" value="DUF3683"/>
    <property type="match status" value="1"/>
</dbReference>
<dbReference type="Pfam" id="PF02754">
    <property type="entry name" value="CCG"/>
    <property type="match status" value="2"/>
</dbReference>
<keyword evidence="1" id="KW-0285">Flavoprotein</keyword>
<dbReference type="Pfam" id="PF02913">
    <property type="entry name" value="FAD-oxidase_C"/>
    <property type="match status" value="2"/>
</dbReference>
<gene>
    <name evidence="8" type="ORF">NM686_013420</name>
</gene>
<dbReference type="PROSITE" id="PS00198">
    <property type="entry name" value="4FE4S_FER_1"/>
    <property type="match status" value="1"/>
</dbReference>
<organism evidence="8 9">
    <name type="scientific">Methylomonas rapida</name>
    <dbReference type="NCBI Taxonomy" id="2963939"/>
    <lineage>
        <taxon>Bacteria</taxon>
        <taxon>Pseudomonadati</taxon>
        <taxon>Pseudomonadota</taxon>
        <taxon>Gammaproteobacteria</taxon>
        <taxon>Methylococcales</taxon>
        <taxon>Methylococcaceae</taxon>
        <taxon>Methylomonas</taxon>
    </lineage>
</organism>
<dbReference type="Gene3D" id="3.30.465.10">
    <property type="match status" value="1"/>
</dbReference>
<evidence type="ECO:0000256" key="4">
    <source>
        <dbReference type="ARBA" id="ARBA00023004"/>
    </source>
</evidence>
<dbReference type="InterPro" id="IPR004017">
    <property type="entry name" value="Cys_rich_dom"/>
</dbReference>
<dbReference type="PROSITE" id="PS51387">
    <property type="entry name" value="FAD_PCMH"/>
    <property type="match status" value="1"/>
</dbReference>
<dbReference type="InterPro" id="IPR016166">
    <property type="entry name" value="FAD-bd_PCMH"/>
</dbReference>
<dbReference type="InterPro" id="IPR051914">
    <property type="entry name" value="FAD-linked_OxidoTrans_Type4"/>
</dbReference>
<evidence type="ECO:0000256" key="5">
    <source>
        <dbReference type="ARBA" id="ARBA00023014"/>
    </source>
</evidence>
<dbReference type="InterPro" id="IPR017900">
    <property type="entry name" value="4Fe4S_Fe_S_CS"/>
</dbReference>
<evidence type="ECO:0000313" key="9">
    <source>
        <dbReference type="Proteomes" id="UP001162780"/>
    </source>
</evidence>
<keyword evidence="9" id="KW-1185">Reference proteome</keyword>
<proteinExistence type="predicted"/>
<keyword evidence="6" id="KW-0175">Coiled coil</keyword>
<dbReference type="Pfam" id="PF13183">
    <property type="entry name" value="Fer4_8"/>
    <property type="match status" value="1"/>
</dbReference>
<keyword evidence="2" id="KW-0479">Metal-binding</keyword>
<evidence type="ECO:0000256" key="1">
    <source>
        <dbReference type="ARBA" id="ARBA00022630"/>
    </source>
</evidence>
<keyword evidence="5" id="KW-0411">Iron-sulfur</keyword>
<dbReference type="EMBL" id="CP113517">
    <property type="protein sequence ID" value="WAR43382.1"/>
    <property type="molecule type" value="Genomic_DNA"/>
</dbReference>
<sequence length="1305" mass="147140">MSVDLAKPVLFSDAEPVRLREIPYNYTSFSDREIVIRLLGEENWHILNSLRDERITGRSARMLFEVLGDIWAVQRNPYLEDDLLDNRKRRKALLEALRHRLRQMEKRHHEHEVEYPERAKRVALLIEAARQAVDAFAAHFDRTRDMRRKALALLSKHTRKDNICFDGFARVSHVTDATDWRVEYPFVVLYPCNEEEVGHLVRDCIKLGLTIIPRGGGTGYTGGAVPLTPFSAVINTEKLIQIGQVEPDSQLPGVDQSYATIHTGAGVVTRRVMDVAENAGLVFACDPTSADASCVGGNIAMNAGGKKAVLWGTALDNLLSWRMVTPDGNWLEVERIHHNLGKIHDQEQVTFALKRFDAKGKKLLSEEQLIMPGALFRKGELGKDVTDKFLGGLPGIQKEGCDGIITSARWILHKMPPHTRTFCLEFYGQVREAVPAIVEIRDYLASLAKNGPERVMLAGLEHLDERYVKAVGYASKAKQHGRPKMVLIGDIVGDDDNQVAWAASEVVRLCNARGAEGFIAVSAETRKRFWADRARTAAIAKHTNAFKINEDVVIPLPRMGDYCDGIERINIELSLRNKLRLCYALSEFLQGDLPLRFFEGDDNKNAIIWDRRNLAQEAVDKVRQRWQWLYDNLDMPLLQAETLFGDYGIQVGELTNKAEQPSVFHRLQDHSVRVSWKQELLPRLKEIFVGDNFRPVVERIEAIHKEVLRSRVFVALHMHAGDGNVHTNLPVNSDHYEMLQEANQAVARIMALARSLGGVISGEHGIGITKYEFLSREELASFHAYKEQIDPEGRFNRGKLMPGADLRKAYTTSFSLMGFESLIMQQSDIGAISDSVKDCLRCGKCKPVCSTHVPRANLLYSPRNKILATSLLIEAFLYEEQTRRGVSITHWKEFEDVADHCTVCHKCYSPCPVDIDFGNVSMNMRNLLRKMGKQSFNPVKAAAIAFLSTGRPSSVKLMRKLLIEWSYKAQRLGSFFLRPWGRAQLAHPPSSTGRPELREYVIHFTNRKMPGKLPNKTARALLGIESDEIVPIIRDRNKTQTDSEAVFYFPGCGSERLFSQVGLATQAMLYEIGVQTVLPPGYLCCGFPQRAAGQLDKAQEITTDNRVLFHRVANTLNYLDIKTVVVSCGTCMDQLLDYEFDKIFPGCRLIDIHEYLLEKGVKLDGVSGDRYVYHDPCHTPMKLQDPLQTVSSLMGSNVIKSERCCGESGTLAVARPDISTQIRFRKAEELRNDADRLKSEGYQGPVKVLTSCPSCLQGLQRYKGEVDDLEVDYIVVEIAKHVLGKDWMKDYIKKASRGGIERVLV</sequence>
<name>A0ABY7GEF6_9GAMM</name>
<keyword evidence="4" id="KW-0408">Iron</keyword>
<evidence type="ECO:0000256" key="3">
    <source>
        <dbReference type="ARBA" id="ARBA00022827"/>
    </source>
</evidence>
<feature type="domain" description="FAD-binding PCMH-type" evidence="7">
    <location>
        <begin position="181"/>
        <end position="415"/>
    </location>
</feature>
<reference evidence="8" key="1">
    <citation type="submission" date="2022-11" db="EMBL/GenBank/DDBJ databases">
        <title>Methylomonas rapida sp. nov., Carotenoid-Producing Obligate Methanotrophs with High Growth Characteristics and Biotechnological Potential.</title>
        <authorList>
            <person name="Tikhonova E.N."/>
            <person name="Suleimanov R.Z."/>
            <person name="Miroshnikov K."/>
            <person name="Oshkin I.Y."/>
            <person name="Belova S.E."/>
            <person name="Danilova O.V."/>
            <person name="Ashikhmin A."/>
            <person name="Konopkin A."/>
            <person name="But S.Y."/>
            <person name="Khmelenina V.N."/>
            <person name="Kuznetsov N."/>
            <person name="Pimenov N.V."/>
            <person name="Dedysh S.N."/>
        </authorList>
    </citation>
    <scope>NUCLEOTIDE SEQUENCE</scope>
    <source>
        <strain evidence="8">MP1</strain>
    </source>
</reference>
<evidence type="ECO:0000256" key="6">
    <source>
        <dbReference type="SAM" id="Coils"/>
    </source>
</evidence>
<dbReference type="InterPro" id="IPR016169">
    <property type="entry name" value="FAD-bd_PCMH_sub2"/>
</dbReference>
<dbReference type="SUPFAM" id="SSF46548">
    <property type="entry name" value="alpha-helical ferredoxin"/>
    <property type="match status" value="1"/>
</dbReference>
<dbReference type="Pfam" id="PF01565">
    <property type="entry name" value="FAD_binding_4"/>
    <property type="match status" value="1"/>
</dbReference>
<protein>
    <submittedName>
        <fullName evidence="8">FAD/FMN-binding oxidoreductase</fullName>
    </submittedName>
</protein>
<dbReference type="Pfam" id="PF11880">
    <property type="entry name" value="DUF3400"/>
    <property type="match status" value="1"/>
</dbReference>
<dbReference type="InterPro" id="IPR036318">
    <property type="entry name" value="FAD-bd_PCMH-like_sf"/>
</dbReference>
<dbReference type="PANTHER" id="PTHR42934:SF2">
    <property type="entry name" value="GLYCOLATE OXIDASE SUBUNIT GLCD"/>
    <property type="match status" value="1"/>
</dbReference>
<dbReference type="SUPFAM" id="SSF56176">
    <property type="entry name" value="FAD-binding/transporter-associated domain-like"/>
    <property type="match status" value="1"/>
</dbReference>
<dbReference type="Gene3D" id="1.10.1060.10">
    <property type="entry name" value="Alpha-helical ferredoxin"/>
    <property type="match status" value="1"/>
</dbReference>
<dbReference type="InterPro" id="IPR009051">
    <property type="entry name" value="Helical_ferredxn"/>
</dbReference>
<dbReference type="Gene3D" id="3.30.70.2740">
    <property type="match status" value="1"/>
</dbReference>
<dbReference type="RefSeq" id="WP_269021800.1">
    <property type="nucleotide sequence ID" value="NZ_CP113517.1"/>
</dbReference>
<dbReference type="InterPro" id="IPR016164">
    <property type="entry name" value="FAD-linked_Oxase-like_C"/>
</dbReference>
<dbReference type="InterPro" id="IPR006094">
    <property type="entry name" value="Oxid_FAD_bind_N"/>
</dbReference>
<dbReference type="PANTHER" id="PTHR42934">
    <property type="entry name" value="GLYCOLATE OXIDASE SUBUNIT GLCD"/>
    <property type="match status" value="1"/>
</dbReference>
<evidence type="ECO:0000313" key="8">
    <source>
        <dbReference type="EMBL" id="WAR43382.1"/>
    </source>
</evidence>
<dbReference type="InterPro" id="IPR004113">
    <property type="entry name" value="FAD-bd_oxidored_4_C"/>
</dbReference>
<evidence type="ECO:0000259" key="7">
    <source>
        <dbReference type="PROSITE" id="PS51387"/>
    </source>
</evidence>